<dbReference type="PANTHER" id="PTHR24067">
    <property type="entry name" value="UBIQUITIN-CONJUGATING ENZYME E2"/>
    <property type="match status" value="1"/>
</dbReference>
<name>A0ABD3N1V6_9STRA</name>
<dbReference type="CDD" id="cd23802">
    <property type="entry name" value="UBCc_UBE2Q"/>
    <property type="match status" value="1"/>
</dbReference>
<dbReference type="Pfam" id="PF00179">
    <property type="entry name" value="UQ_con"/>
    <property type="match status" value="1"/>
</dbReference>
<evidence type="ECO:0000256" key="1">
    <source>
        <dbReference type="SAM" id="MobiDB-lite"/>
    </source>
</evidence>
<gene>
    <name evidence="3" type="ORF">ACHAWO_011487</name>
</gene>
<feature type="compositionally biased region" description="Acidic residues" evidence="1">
    <location>
        <begin position="64"/>
        <end position="85"/>
    </location>
</feature>
<accession>A0ABD3N1V6</accession>
<dbReference type="InterPro" id="IPR016135">
    <property type="entry name" value="UBQ-conjugating_enzyme/RWD"/>
</dbReference>
<reference evidence="3 4" key="1">
    <citation type="submission" date="2024-10" db="EMBL/GenBank/DDBJ databases">
        <title>Updated reference genomes for cyclostephanoid diatoms.</title>
        <authorList>
            <person name="Roberts W.R."/>
            <person name="Alverson A.J."/>
        </authorList>
    </citation>
    <scope>NUCLEOTIDE SEQUENCE [LARGE SCALE GENOMIC DNA]</scope>
    <source>
        <strain evidence="3 4">AJA010-31</strain>
    </source>
</reference>
<dbReference type="Gene3D" id="3.10.110.10">
    <property type="entry name" value="Ubiquitin Conjugating Enzyme"/>
    <property type="match status" value="1"/>
</dbReference>
<protein>
    <recommendedName>
        <fullName evidence="2">UBC core domain-containing protein</fullName>
    </recommendedName>
</protein>
<dbReference type="SUPFAM" id="SSF54495">
    <property type="entry name" value="UBC-like"/>
    <property type="match status" value="1"/>
</dbReference>
<feature type="region of interest" description="Disordered" evidence="1">
    <location>
        <begin position="104"/>
        <end position="124"/>
    </location>
</feature>
<keyword evidence="4" id="KW-1185">Reference proteome</keyword>
<feature type="region of interest" description="Disordered" evidence="1">
    <location>
        <begin position="38"/>
        <end position="86"/>
    </location>
</feature>
<proteinExistence type="predicted"/>
<dbReference type="InterPro" id="IPR050113">
    <property type="entry name" value="Ub_conjugating_enzyme"/>
</dbReference>
<evidence type="ECO:0000259" key="2">
    <source>
        <dbReference type="PROSITE" id="PS50127"/>
    </source>
</evidence>
<feature type="compositionally biased region" description="Basic and acidic residues" evidence="1">
    <location>
        <begin position="321"/>
        <end position="331"/>
    </location>
</feature>
<feature type="compositionally biased region" description="Low complexity" evidence="1">
    <location>
        <begin position="104"/>
        <end position="117"/>
    </location>
</feature>
<organism evidence="3 4">
    <name type="scientific">Cyclotella atomus</name>
    <dbReference type="NCBI Taxonomy" id="382360"/>
    <lineage>
        <taxon>Eukaryota</taxon>
        <taxon>Sar</taxon>
        <taxon>Stramenopiles</taxon>
        <taxon>Ochrophyta</taxon>
        <taxon>Bacillariophyta</taxon>
        <taxon>Coscinodiscophyceae</taxon>
        <taxon>Thalassiosirophycidae</taxon>
        <taxon>Stephanodiscales</taxon>
        <taxon>Stephanodiscaceae</taxon>
        <taxon>Cyclotella</taxon>
    </lineage>
</organism>
<comment type="caution">
    <text evidence="3">The sequence shown here is derived from an EMBL/GenBank/DDBJ whole genome shotgun (WGS) entry which is preliminary data.</text>
</comment>
<evidence type="ECO:0000313" key="4">
    <source>
        <dbReference type="Proteomes" id="UP001530400"/>
    </source>
</evidence>
<dbReference type="SMART" id="SM00212">
    <property type="entry name" value="UBCc"/>
    <property type="match status" value="1"/>
</dbReference>
<feature type="domain" description="UBC core" evidence="2">
    <location>
        <begin position="147"/>
        <end position="309"/>
    </location>
</feature>
<dbReference type="PROSITE" id="PS50127">
    <property type="entry name" value="UBC_2"/>
    <property type="match status" value="1"/>
</dbReference>
<evidence type="ECO:0000313" key="3">
    <source>
        <dbReference type="EMBL" id="KAL3768532.1"/>
    </source>
</evidence>
<dbReference type="Proteomes" id="UP001530400">
    <property type="component" value="Unassembled WGS sequence"/>
</dbReference>
<feature type="compositionally biased region" description="Basic and acidic residues" evidence="1">
    <location>
        <begin position="299"/>
        <end position="314"/>
    </location>
</feature>
<dbReference type="AlphaFoldDB" id="A0ABD3N1V6"/>
<sequence>MSDQEPSIIRNVSVIENEANNSPSIIDDDHPVNVVNEDAVNVTNDAGLDTAENDASVVGSHREEEEEKDDDESDYSYTHDDDEEYSGFLIPTAPVRVEEDQVVPPVAASSPSSQPDSAVEERKLKKWVDPSREAVSMSLRAEREKTGGRRRLASDLYKIMSSSTEAAGFTLSPACEDSMEKWCIKLFDFDTDSNLAKDLVVVGLDCVELEMSFPEQYPFEPPFVRVVTPKFQRQTGFVMNGALCMELLTKDGWNPINDIESVIVSIRSLMVVGDGRVKAAVEMGEKAYEEALKLGLERRKAEREEGGGKRKRDEDNEESGEAGKKKGERKTNVGSYSAAEASMAYEHLSKFHEEKGWDKSGWWTKRG</sequence>
<feature type="region of interest" description="Disordered" evidence="1">
    <location>
        <begin position="299"/>
        <end position="335"/>
    </location>
</feature>
<dbReference type="InterPro" id="IPR000608">
    <property type="entry name" value="UBC"/>
</dbReference>
<dbReference type="EMBL" id="JALLPJ020001345">
    <property type="protein sequence ID" value="KAL3768532.1"/>
    <property type="molecule type" value="Genomic_DNA"/>
</dbReference>